<keyword evidence="1" id="KW-0812">Transmembrane</keyword>
<keyword evidence="1" id="KW-0472">Membrane</keyword>
<sequence>MRRKNYNPYLLPPWLRKTRFYCRTIILPIVIFQGVRVFIIPTTGDLILLLLLGLLAYLLLTDWI</sequence>
<keyword evidence="1" id="KW-1133">Transmembrane helix</keyword>
<feature type="transmembrane region" description="Helical" evidence="1">
    <location>
        <begin position="20"/>
        <end position="40"/>
    </location>
</feature>
<dbReference type="AlphaFoldDB" id="A0AAW9NPA8"/>
<protein>
    <recommendedName>
        <fullName evidence="4">Membrane protein YszA</fullName>
    </recommendedName>
</protein>
<organism evidence="2 3">
    <name type="scientific">Metasolibacillus meyeri</name>
    <dbReference type="NCBI Taxonomy" id="1071052"/>
    <lineage>
        <taxon>Bacteria</taxon>
        <taxon>Bacillati</taxon>
        <taxon>Bacillota</taxon>
        <taxon>Bacilli</taxon>
        <taxon>Bacillales</taxon>
        <taxon>Caryophanaceae</taxon>
        <taxon>Metasolibacillus</taxon>
    </lineage>
</organism>
<gene>
    <name evidence="2" type="ORF">P9B03_07680</name>
</gene>
<feature type="transmembrane region" description="Helical" evidence="1">
    <location>
        <begin position="46"/>
        <end position="63"/>
    </location>
</feature>
<dbReference type="EMBL" id="JARSFG010000010">
    <property type="protein sequence ID" value="MEC1178356.1"/>
    <property type="molecule type" value="Genomic_DNA"/>
</dbReference>
<name>A0AAW9NPA8_9BACL</name>
<dbReference type="RefSeq" id="WP_107839486.1">
    <property type="nucleotide sequence ID" value="NZ_JARSFG010000010.1"/>
</dbReference>
<evidence type="ECO:0000313" key="2">
    <source>
        <dbReference type="EMBL" id="MEC1178356.1"/>
    </source>
</evidence>
<evidence type="ECO:0008006" key="4">
    <source>
        <dbReference type="Google" id="ProtNLM"/>
    </source>
</evidence>
<comment type="caution">
    <text evidence="2">The sequence shown here is derived from an EMBL/GenBank/DDBJ whole genome shotgun (WGS) entry which is preliminary data.</text>
</comment>
<reference evidence="2 3" key="1">
    <citation type="submission" date="2023-03" db="EMBL/GenBank/DDBJ databases">
        <title>Bacillus Genome Sequencing.</title>
        <authorList>
            <person name="Dunlap C."/>
        </authorList>
    </citation>
    <scope>NUCLEOTIDE SEQUENCE [LARGE SCALE GENOMIC DNA]</scope>
    <source>
        <strain evidence="2 3">B-59205</strain>
    </source>
</reference>
<evidence type="ECO:0000256" key="1">
    <source>
        <dbReference type="SAM" id="Phobius"/>
    </source>
</evidence>
<dbReference type="Proteomes" id="UP001344888">
    <property type="component" value="Unassembled WGS sequence"/>
</dbReference>
<proteinExistence type="predicted"/>
<keyword evidence="3" id="KW-1185">Reference proteome</keyword>
<accession>A0AAW9NPA8</accession>
<evidence type="ECO:0000313" key="3">
    <source>
        <dbReference type="Proteomes" id="UP001344888"/>
    </source>
</evidence>